<name>A0A127KB99_9RHOO</name>
<sequence length="128" mass="13756">MNTSKNVLGGPLLACSYAPLTGFYRTGCCETGPEDAGRHVVCVRVSEAFLAFSRSAGNDLSTPRPEYRFAGLKPGDRWCLCALRWKEAWEAGVAPPVVLEATHESALRIVDLDTLKAHAFGTAAGSRD</sequence>
<dbReference type="InterPro" id="IPR018714">
    <property type="entry name" value="DUF2237"/>
</dbReference>
<accession>A0A127KB99</accession>
<dbReference type="Pfam" id="PF09996">
    <property type="entry name" value="DUF2237"/>
    <property type="match status" value="1"/>
</dbReference>
<dbReference type="EMBL" id="CP014646">
    <property type="protein sequence ID" value="AMO38954.1"/>
    <property type="molecule type" value="Genomic_DNA"/>
</dbReference>
<dbReference type="PANTHER" id="PTHR37466:SF1">
    <property type="entry name" value="SLR1628 PROTEIN"/>
    <property type="match status" value="1"/>
</dbReference>
<reference evidence="2" key="1">
    <citation type="submission" date="2016-03" db="EMBL/GenBank/DDBJ databases">
        <authorList>
            <person name="Ma C."/>
            <person name="Zhou S."/>
            <person name="Yang G."/>
        </authorList>
    </citation>
    <scope>NUCLEOTIDE SEQUENCE [LARGE SCALE GENOMIC DNA]</scope>
    <source>
        <strain evidence="2">SgZ-1</strain>
    </source>
</reference>
<gene>
    <name evidence="1" type="ORF">AC731_002485</name>
</gene>
<organism evidence="1 2">
    <name type="scientific">Thauera humireducens</name>
    <dbReference type="NCBI Taxonomy" id="1134435"/>
    <lineage>
        <taxon>Bacteria</taxon>
        <taxon>Pseudomonadati</taxon>
        <taxon>Pseudomonadota</taxon>
        <taxon>Betaproteobacteria</taxon>
        <taxon>Rhodocyclales</taxon>
        <taxon>Zoogloeaceae</taxon>
        <taxon>Thauera</taxon>
    </lineage>
</organism>
<dbReference type="PANTHER" id="PTHR37466">
    <property type="entry name" value="SLR1628 PROTEIN"/>
    <property type="match status" value="1"/>
</dbReference>
<evidence type="ECO:0000313" key="2">
    <source>
        <dbReference type="Proteomes" id="UP000036902"/>
    </source>
</evidence>
<dbReference type="AlphaFoldDB" id="A0A127KB99"/>
<protein>
    <recommendedName>
        <fullName evidence="3">DUF2237 domain-containing protein</fullName>
    </recommendedName>
</protein>
<dbReference type="Proteomes" id="UP000036902">
    <property type="component" value="Chromosome"/>
</dbReference>
<dbReference type="KEGG" id="thu:AC731_002485"/>
<keyword evidence="2" id="KW-1185">Reference proteome</keyword>
<dbReference type="STRING" id="1134435.AC731_002485"/>
<evidence type="ECO:0008006" key="3">
    <source>
        <dbReference type="Google" id="ProtNLM"/>
    </source>
</evidence>
<dbReference type="RefSeq" id="WP_048710495.1">
    <property type="nucleotide sequence ID" value="NZ_CP014646.1"/>
</dbReference>
<evidence type="ECO:0000313" key="1">
    <source>
        <dbReference type="EMBL" id="AMO38954.1"/>
    </source>
</evidence>
<dbReference type="Gene3D" id="3.30.56.110">
    <property type="entry name" value="Protein of unknown function DUF2237"/>
    <property type="match status" value="1"/>
</dbReference>
<proteinExistence type="predicted"/>